<gene>
    <name evidence="2" type="ORF">NCTC13316_01888</name>
</gene>
<evidence type="ECO:0000313" key="3">
    <source>
        <dbReference type="Proteomes" id="UP000254794"/>
    </source>
</evidence>
<sequence length="155" mass="18163">MRPKLIDILWLYRITLHDNRSWCQLRFEKAERYYNLCLEKDLLGDWTIVISSGLRLKNGQKRLIAFNSYNNALEQLCNLTQNYLQQRNKLVYMVTNNLLLLTLLPSLNNYTYTNSSEITGKLNSTVSPRKSKNSANKLNKKVPKVDSPYQQLSLF</sequence>
<accession>A0A378JP85</accession>
<dbReference type="AlphaFoldDB" id="A0A378JP85"/>
<keyword evidence="3" id="KW-1185">Reference proteome</keyword>
<evidence type="ECO:0000256" key="1">
    <source>
        <dbReference type="SAM" id="MobiDB-lite"/>
    </source>
</evidence>
<dbReference type="Proteomes" id="UP000254794">
    <property type="component" value="Unassembled WGS sequence"/>
</dbReference>
<proteinExistence type="predicted"/>
<name>A0A378JP85_9GAMM</name>
<dbReference type="EMBL" id="UGOD01000001">
    <property type="protein sequence ID" value="STX51790.1"/>
    <property type="molecule type" value="Genomic_DNA"/>
</dbReference>
<feature type="region of interest" description="Disordered" evidence="1">
    <location>
        <begin position="121"/>
        <end position="155"/>
    </location>
</feature>
<reference evidence="2 3" key="1">
    <citation type="submission" date="2018-06" db="EMBL/GenBank/DDBJ databases">
        <authorList>
            <consortium name="Pathogen Informatics"/>
            <person name="Doyle S."/>
        </authorList>
    </citation>
    <scope>NUCLEOTIDE SEQUENCE [LARGE SCALE GENOMIC DNA]</scope>
    <source>
        <strain evidence="2 3">NCTC13316</strain>
    </source>
</reference>
<protein>
    <submittedName>
        <fullName evidence="2">Uncharacterized protein</fullName>
    </submittedName>
</protein>
<evidence type="ECO:0000313" key="2">
    <source>
        <dbReference type="EMBL" id="STX51790.1"/>
    </source>
</evidence>
<organism evidence="2 3">
    <name type="scientific">Legionella busanensis</name>
    <dbReference type="NCBI Taxonomy" id="190655"/>
    <lineage>
        <taxon>Bacteria</taxon>
        <taxon>Pseudomonadati</taxon>
        <taxon>Pseudomonadota</taxon>
        <taxon>Gammaproteobacteria</taxon>
        <taxon>Legionellales</taxon>
        <taxon>Legionellaceae</taxon>
        <taxon>Legionella</taxon>
    </lineage>
</organism>